<dbReference type="GO" id="GO:0140956">
    <property type="term" value="F:histone H3K79 trimethyltransferase activity"/>
    <property type="evidence" value="ECO:0007669"/>
    <property type="project" value="UniProtKB-EC"/>
</dbReference>
<evidence type="ECO:0000259" key="12">
    <source>
        <dbReference type="PROSITE" id="PS51569"/>
    </source>
</evidence>
<dbReference type="Proteomes" id="UP000799757">
    <property type="component" value="Unassembled WGS sequence"/>
</dbReference>
<proteinExistence type="inferred from homology"/>
<dbReference type="EMBL" id="MU002097">
    <property type="protein sequence ID" value="KAF2790052.1"/>
    <property type="molecule type" value="Genomic_DNA"/>
</dbReference>
<evidence type="ECO:0000256" key="11">
    <source>
        <dbReference type="RuleBase" id="RU271113"/>
    </source>
</evidence>
<comment type="catalytic activity">
    <reaction evidence="10 11">
        <text>L-lysyl(79)-[histone H3] + 3 S-adenosyl-L-methionine = N(6),N(6),N(6)-trimethyl-L-lysyl(79)-[histone H3] + 3 S-adenosyl-L-homocysteine + 3 H(+)</text>
        <dbReference type="Rhea" id="RHEA:60328"/>
        <dbReference type="Rhea" id="RHEA-COMP:15549"/>
        <dbReference type="Rhea" id="RHEA-COMP:15552"/>
        <dbReference type="ChEBI" id="CHEBI:15378"/>
        <dbReference type="ChEBI" id="CHEBI:29969"/>
        <dbReference type="ChEBI" id="CHEBI:57856"/>
        <dbReference type="ChEBI" id="CHEBI:59789"/>
        <dbReference type="ChEBI" id="CHEBI:61961"/>
        <dbReference type="EC" id="2.1.1.360"/>
    </reaction>
</comment>
<evidence type="ECO:0000256" key="7">
    <source>
        <dbReference type="ARBA" id="ARBA00022853"/>
    </source>
</evidence>
<sequence length="194" mass="20867">YGEVTPAFVEALLRDFSIGKTSSVVDLGSGVGNVVLQAYLATGCRALGCEIDGARHAAASQFRDAVAGALQPTVPAPRGAVRTNDMGTGRELQDAVVLRRGDIFEDWVTLARVQSADLVFSDNLKFGPELVGRQVDSVLARMKPGAVFVSLEKVVRGRGCARVLAALGVTEERRVSERGAVSWADKKIEYWVYR</sequence>
<keyword evidence="5 11" id="KW-0808">Transferase</keyword>
<organism evidence="13 14">
    <name type="scientific">Melanomma pulvis-pyrius CBS 109.77</name>
    <dbReference type="NCBI Taxonomy" id="1314802"/>
    <lineage>
        <taxon>Eukaryota</taxon>
        <taxon>Fungi</taxon>
        <taxon>Dikarya</taxon>
        <taxon>Ascomycota</taxon>
        <taxon>Pezizomycotina</taxon>
        <taxon>Dothideomycetes</taxon>
        <taxon>Pleosporomycetidae</taxon>
        <taxon>Pleosporales</taxon>
        <taxon>Melanommataceae</taxon>
        <taxon>Melanomma</taxon>
    </lineage>
</organism>
<evidence type="ECO:0000256" key="4">
    <source>
        <dbReference type="ARBA" id="ARBA00022603"/>
    </source>
</evidence>
<dbReference type="InterPro" id="IPR029063">
    <property type="entry name" value="SAM-dependent_MTases_sf"/>
</dbReference>
<dbReference type="InterPro" id="IPR030445">
    <property type="entry name" value="H3-K79_meTrfase"/>
</dbReference>
<feature type="domain" description="DOT1" evidence="12">
    <location>
        <begin position="1"/>
        <end position="194"/>
    </location>
</feature>
<comment type="miscellaneous">
    <text evidence="11">In contrast to other lysine histone methyltransferases, it does not contain a SET domain, suggesting the existence of another mechanism for methylation of lysine residues of histones.</text>
</comment>
<dbReference type="AlphaFoldDB" id="A0A6A6X139"/>
<evidence type="ECO:0000256" key="10">
    <source>
        <dbReference type="ARBA" id="ARBA00047770"/>
    </source>
</evidence>
<keyword evidence="6 11" id="KW-0949">S-adenosyl-L-methionine</keyword>
<evidence type="ECO:0000256" key="9">
    <source>
        <dbReference type="ARBA" id="ARBA00029821"/>
    </source>
</evidence>
<keyword evidence="4 11" id="KW-0489">Methyltransferase</keyword>
<comment type="function">
    <text evidence="11">Histone methyltransferase that specifically trimethylates histone H3 to form H3K79me3. This methylation is required for telomere silencing and for the pachytene checkpoint during the meiotic cell cycle by allowing the recruitment of RAD9 to double strand breaks. Nucleosomes are preferred as substrate compared to free histone.</text>
</comment>
<accession>A0A6A6X139</accession>
<dbReference type="GO" id="GO:0000077">
    <property type="term" value="P:DNA damage checkpoint signaling"/>
    <property type="evidence" value="ECO:0007669"/>
    <property type="project" value="TreeGrafter"/>
</dbReference>
<feature type="non-terminal residue" evidence="13">
    <location>
        <position position="194"/>
    </location>
</feature>
<reference evidence="13" key="1">
    <citation type="journal article" date="2020" name="Stud. Mycol.">
        <title>101 Dothideomycetes genomes: a test case for predicting lifestyles and emergence of pathogens.</title>
        <authorList>
            <person name="Haridas S."/>
            <person name="Albert R."/>
            <person name="Binder M."/>
            <person name="Bloem J."/>
            <person name="Labutti K."/>
            <person name="Salamov A."/>
            <person name="Andreopoulos B."/>
            <person name="Baker S."/>
            <person name="Barry K."/>
            <person name="Bills G."/>
            <person name="Bluhm B."/>
            <person name="Cannon C."/>
            <person name="Castanera R."/>
            <person name="Culley D."/>
            <person name="Daum C."/>
            <person name="Ezra D."/>
            <person name="Gonzalez J."/>
            <person name="Henrissat B."/>
            <person name="Kuo A."/>
            <person name="Liang C."/>
            <person name="Lipzen A."/>
            <person name="Lutzoni F."/>
            <person name="Magnuson J."/>
            <person name="Mondo S."/>
            <person name="Nolan M."/>
            <person name="Ohm R."/>
            <person name="Pangilinan J."/>
            <person name="Park H.-J."/>
            <person name="Ramirez L."/>
            <person name="Alfaro M."/>
            <person name="Sun H."/>
            <person name="Tritt A."/>
            <person name="Yoshinaga Y."/>
            <person name="Zwiers L.-H."/>
            <person name="Turgeon B."/>
            <person name="Goodwin S."/>
            <person name="Spatafora J."/>
            <person name="Crous P."/>
            <person name="Grigoriev I."/>
        </authorList>
    </citation>
    <scope>NUCLEOTIDE SEQUENCE</scope>
    <source>
        <strain evidence="13">CBS 109.77</strain>
    </source>
</reference>
<comment type="subcellular location">
    <subcellularLocation>
        <location evidence="1 11">Nucleus</location>
    </subcellularLocation>
</comment>
<evidence type="ECO:0000256" key="5">
    <source>
        <dbReference type="ARBA" id="ARBA00022679"/>
    </source>
</evidence>
<dbReference type="CDD" id="cd02440">
    <property type="entry name" value="AdoMet_MTases"/>
    <property type="match status" value="1"/>
</dbReference>
<dbReference type="PANTHER" id="PTHR21451">
    <property type="entry name" value="HISTONE H3 METHYLTRANSFERASE"/>
    <property type="match status" value="1"/>
</dbReference>
<dbReference type="Gene3D" id="3.40.50.150">
    <property type="entry name" value="Vaccinia Virus protein VP39"/>
    <property type="match status" value="1"/>
</dbReference>
<dbReference type="OrthoDB" id="443402at2759"/>
<dbReference type="Pfam" id="PF08123">
    <property type="entry name" value="DOT1"/>
    <property type="match status" value="2"/>
</dbReference>
<evidence type="ECO:0000313" key="14">
    <source>
        <dbReference type="Proteomes" id="UP000799757"/>
    </source>
</evidence>
<feature type="non-terminal residue" evidence="13">
    <location>
        <position position="1"/>
    </location>
</feature>
<name>A0A6A6X139_9PLEO</name>
<dbReference type="PANTHER" id="PTHR21451:SF0">
    <property type="entry name" value="HISTONE-LYSINE N-METHYLTRANSFERASE, H3 LYSINE-79 SPECIFIC"/>
    <property type="match status" value="1"/>
</dbReference>
<comment type="activity regulation">
    <text evidence="11">Ubiquitination of histone H2B to form H2BK123ub1 is required for efficient DOT1 methyltransferase activity on histone H3.</text>
</comment>
<evidence type="ECO:0000256" key="2">
    <source>
        <dbReference type="ARBA" id="ARBA00012190"/>
    </source>
</evidence>
<evidence type="ECO:0000256" key="3">
    <source>
        <dbReference type="ARBA" id="ARBA00020987"/>
    </source>
</evidence>
<evidence type="ECO:0000256" key="8">
    <source>
        <dbReference type="ARBA" id="ARBA00023242"/>
    </source>
</evidence>
<evidence type="ECO:0000313" key="13">
    <source>
        <dbReference type="EMBL" id="KAF2790052.1"/>
    </source>
</evidence>
<dbReference type="PROSITE" id="PS51569">
    <property type="entry name" value="DOT1"/>
    <property type="match status" value="1"/>
</dbReference>
<comment type="similarity">
    <text evidence="11">Belongs to the class I-like SAM-binding methyltransferase superfamily. DOT1 family.</text>
</comment>
<keyword evidence="14" id="KW-1185">Reference proteome</keyword>
<dbReference type="GO" id="GO:0032259">
    <property type="term" value="P:methylation"/>
    <property type="evidence" value="ECO:0007669"/>
    <property type="project" value="UniProtKB-KW"/>
</dbReference>
<keyword evidence="7 11" id="KW-0156">Chromatin regulator</keyword>
<dbReference type="GO" id="GO:0005634">
    <property type="term" value="C:nucleus"/>
    <property type="evidence" value="ECO:0007669"/>
    <property type="project" value="UniProtKB-SubCell"/>
</dbReference>
<dbReference type="EC" id="2.1.1.360" evidence="2 11"/>
<evidence type="ECO:0000256" key="1">
    <source>
        <dbReference type="ARBA" id="ARBA00004123"/>
    </source>
</evidence>
<dbReference type="InterPro" id="IPR025789">
    <property type="entry name" value="DOT1_dom"/>
</dbReference>
<evidence type="ECO:0000256" key="6">
    <source>
        <dbReference type="ARBA" id="ARBA00022691"/>
    </source>
</evidence>
<protein>
    <recommendedName>
        <fullName evidence="3 11">Histone-lysine N-methyltransferase, H3 lysine-79 specific</fullName>
        <ecNumber evidence="2 11">2.1.1.360</ecNumber>
    </recommendedName>
    <alternativeName>
        <fullName evidence="9 11">Histone H3-K79 methyltransferase</fullName>
    </alternativeName>
</protein>
<dbReference type="SUPFAM" id="SSF53335">
    <property type="entry name" value="S-adenosyl-L-methionine-dependent methyltransferases"/>
    <property type="match status" value="1"/>
</dbReference>
<dbReference type="GO" id="GO:0006281">
    <property type="term" value="P:DNA repair"/>
    <property type="evidence" value="ECO:0007669"/>
    <property type="project" value="TreeGrafter"/>
</dbReference>
<keyword evidence="8 11" id="KW-0539">Nucleus</keyword>
<gene>
    <name evidence="13" type="ORF">K505DRAFT_225738</name>
</gene>